<dbReference type="InterPro" id="IPR058163">
    <property type="entry name" value="LysR-type_TF_proteobact-type"/>
</dbReference>
<dbReference type="Pfam" id="PF00126">
    <property type="entry name" value="HTH_1"/>
    <property type="match status" value="1"/>
</dbReference>
<comment type="similarity">
    <text evidence="1">Belongs to the LysR transcriptional regulatory family.</text>
</comment>
<dbReference type="InterPro" id="IPR005119">
    <property type="entry name" value="LysR_subst-bd"/>
</dbReference>
<dbReference type="Gene3D" id="1.10.10.10">
    <property type="entry name" value="Winged helix-like DNA-binding domain superfamily/Winged helix DNA-binding domain"/>
    <property type="match status" value="1"/>
</dbReference>
<protein>
    <submittedName>
        <fullName evidence="6">LysR family transcriptional regulator</fullName>
    </submittedName>
</protein>
<gene>
    <name evidence="6" type="ORF">F9Y85_03420</name>
    <name evidence="7" type="ORF">R5H13_10145</name>
</gene>
<evidence type="ECO:0000256" key="4">
    <source>
        <dbReference type="ARBA" id="ARBA00023163"/>
    </source>
</evidence>
<evidence type="ECO:0000256" key="3">
    <source>
        <dbReference type="ARBA" id="ARBA00023125"/>
    </source>
</evidence>
<dbReference type="SUPFAM" id="SSF46785">
    <property type="entry name" value="Winged helix' DNA-binding domain"/>
    <property type="match status" value="1"/>
</dbReference>
<dbReference type="Proteomes" id="UP000646877">
    <property type="component" value="Unassembled WGS sequence"/>
</dbReference>
<evidence type="ECO:0000313" key="9">
    <source>
        <dbReference type="Proteomes" id="UP001304419"/>
    </source>
</evidence>
<dbReference type="FunFam" id="1.10.10.10:FF:000001">
    <property type="entry name" value="LysR family transcriptional regulator"/>
    <property type="match status" value="1"/>
</dbReference>
<evidence type="ECO:0000313" key="8">
    <source>
        <dbReference type="Proteomes" id="UP000646877"/>
    </source>
</evidence>
<reference evidence="7 9" key="2">
    <citation type="submission" date="2023-10" db="EMBL/GenBank/DDBJ databases">
        <title>To unveil natural product biosynthetic capacity in Pseudoalteromonas.</title>
        <authorList>
            <person name="Wang J."/>
        </authorList>
    </citation>
    <scope>NUCLEOTIDE SEQUENCE [LARGE SCALE GENOMIC DNA]</scope>
    <source>
        <strain evidence="7 9">DSM 15914</strain>
    </source>
</reference>
<dbReference type="Pfam" id="PF03466">
    <property type="entry name" value="LysR_substrate"/>
    <property type="match status" value="1"/>
</dbReference>
<keyword evidence="2" id="KW-0805">Transcription regulation</keyword>
<dbReference type="Proteomes" id="UP001304419">
    <property type="component" value="Chromosome 1"/>
</dbReference>
<keyword evidence="4" id="KW-0804">Transcription</keyword>
<keyword evidence="9" id="KW-1185">Reference proteome</keyword>
<proteinExistence type="inferred from homology"/>
<dbReference type="EMBL" id="CP137578">
    <property type="protein sequence ID" value="WOX27032.1"/>
    <property type="molecule type" value="Genomic_DNA"/>
</dbReference>
<dbReference type="SUPFAM" id="SSF53850">
    <property type="entry name" value="Periplasmic binding protein-like II"/>
    <property type="match status" value="1"/>
</dbReference>
<evidence type="ECO:0000256" key="2">
    <source>
        <dbReference type="ARBA" id="ARBA00023015"/>
    </source>
</evidence>
<dbReference type="CDD" id="cd08422">
    <property type="entry name" value="PBP2_CrgA_like"/>
    <property type="match status" value="1"/>
</dbReference>
<evidence type="ECO:0000313" key="6">
    <source>
        <dbReference type="EMBL" id="NLR20386.1"/>
    </source>
</evidence>
<dbReference type="GO" id="GO:0003700">
    <property type="term" value="F:DNA-binding transcription factor activity"/>
    <property type="evidence" value="ECO:0007669"/>
    <property type="project" value="InterPro"/>
</dbReference>
<evidence type="ECO:0000313" key="7">
    <source>
        <dbReference type="EMBL" id="WOX27032.1"/>
    </source>
</evidence>
<evidence type="ECO:0000256" key="1">
    <source>
        <dbReference type="ARBA" id="ARBA00009437"/>
    </source>
</evidence>
<dbReference type="PANTHER" id="PTHR30537:SF5">
    <property type="entry name" value="HTH-TYPE TRANSCRIPTIONAL ACTIVATOR TTDR-RELATED"/>
    <property type="match status" value="1"/>
</dbReference>
<feature type="domain" description="HTH lysR-type" evidence="5">
    <location>
        <begin position="5"/>
        <end position="62"/>
    </location>
</feature>
<organism evidence="6 8">
    <name type="scientific">Pseudoalteromonas maricaloris</name>
    <dbReference type="NCBI Taxonomy" id="184924"/>
    <lineage>
        <taxon>Bacteria</taxon>
        <taxon>Pseudomonadati</taxon>
        <taxon>Pseudomonadota</taxon>
        <taxon>Gammaproteobacteria</taxon>
        <taxon>Alteromonadales</taxon>
        <taxon>Pseudoalteromonadaceae</taxon>
        <taxon>Pseudoalteromonas</taxon>
    </lineage>
</organism>
<dbReference type="AlphaFoldDB" id="A0A8I2H550"/>
<name>A0A8I2H550_9GAMM</name>
<evidence type="ECO:0000259" key="5">
    <source>
        <dbReference type="PROSITE" id="PS50931"/>
    </source>
</evidence>
<dbReference type="Gene3D" id="3.40.190.290">
    <property type="match status" value="1"/>
</dbReference>
<dbReference type="PROSITE" id="PS50931">
    <property type="entry name" value="HTH_LYSR"/>
    <property type="match status" value="1"/>
</dbReference>
<dbReference type="InterPro" id="IPR000847">
    <property type="entry name" value="LysR_HTH_N"/>
</dbReference>
<sequence length="296" mass="32717">MIDQIDSQWLNSFHCVYECLSFKQAAEFLDIPTSNVSRHIALLEEKLDARLLERTTRRISVTEAGEQLYVSTKPLIDSLSDALQEVNKHASTPIGHLRIVMPDIPILGQAVVTFCAAHPLISISCDTSLSPRENLLDGFDVVLYFHRGKLEDSNWVVKELARLPSVVVAAPSLLEKYTSPYRLADLQSLPCISTLTAVNGTPWIFTTKEGRLTTVNVKSNFRVNSGFIAKSAALSGVGFAILPLNSCKAEIESGALIPIELEQQPEDLVLYAFYAGRKHLAKKISAFLAHLERALQ</sequence>
<dbReference type="PANTHER" id="PTHR30537">
    <property type="entry name" value="HTH-TYPE TRANSCRIPTIONAL REGULATOR"/>
    <property type="match status" value="1"/>
</dbReference>
<keyword evidence="3" id="KW-0238">DNA-binding</keyword>
<dbReference type="GO" id="GO:0003677">
    <property type="term" value="F:DNA binding"/>
    <property type="evidence" value="ECO:0007669"/>
    <property type="project" value="UniProtKB-KW"/>
</dbReference>
<dbReference type="EMBL" id="WEIA01000001">
    <property type="protein sequence ID" value="NLR20386.1"/>
    <property type="molecule type" value="Genomic_DNA"/>
</dbReference>
<reference evidence="6" key="1">
    <citation type="submission" date="2019-10" db="EMBL/GenBank/DDBJ databases">
        <authorList>
            <person name="Paulsen S."/>
        </authorList>
    </citation>
    <scope>NUCLEOTIDE SEQUENCE</scope>
    <source>
        <strain evidence="6">LMG 19692</strain>
    </source>
</reference>
<dbReference type="InterPro" id="IPR036390">
    <property type="entry name" value="WH_DNA-bd_sf"/>
</dbReference>
<accession>A0A8I2H550</accession>
<dbReference type="RefSeq" id="WP_193521484.1">
    <property type="nucleotide sequence ID" value="NZ_CBCSDF010000006.1"/>
</dbReference>
<dbReference type="InterPro" id="IPR036388">
    <property type="entry name" value="WH-like_DNA-bd_sf"/>
</dbReference>